<dbReference type="Pfam" id="PF00149">
    <property type="entry name" value="Metallophos"/>
    <property type="match status" value="1"/>
</dbReference>
<evidence type="ECO:0000313" key="3">
    <source>
        <dbReference type="EMBL" id="KAK2949459.1"/>
    </source>
</evidence>
<dbReference type="InterPro" id="IPR051158">
    <property type="entry name" value="Metallophosphoesterase_sf"/>
</dbReference>
<evidence type="ECO:0000256" key="1">
    <source>
        <dbReference type="SAM" id="Phobius"/>
    </source>
</evidence>
<protein>
    <submittedName>
        <fullName evidence="3">Ser/Thr phosphatase family protein</fullName>
    </submittedName>
</protein>
<dbReference type="InterPro" id="IPR029052">
    <property type="entry name" value="Metallo-depent_PP-like"/>
</dbReference>
<evidence type="ECO:0000259" key="2">
    <source>
        <dbReference type="Pfam" id="PF00149"/>
    </source>
</evidence>
<reference evidence="3 4" key="1">
    <citation type="journal article" date="2022" name="bioRxiv">
        <title>Genomics of Preaxostyla Flagellates Illuminates Evolutionary Transitions and the Path Towards Mitochondrial Loss.</title>
        <authorList>
            <person name="Novak L.V.F."/>
            <person name="Treitli S.C."/>
            <person name="Pyrih J."/>
            <person name="Halakuc P."/>
            <person name="Pipaliya S.V."/>
            <person name="Vacek V."/>
            <person name="Brzon O."/>
            <person name="Soukal P."/>
            <person name="Eme L."/>
            <person name="Dacks J.B."/>
            <person name="Karnkowska A."/>
            <person name="Elias M."/>
            <person name="Hampl V."/>
        </authorList>
    </citation>
    <scope>NUCLEOTIDE SEQUENCE [LARGE SCALE GENOMIC DNA]</scope>
    <source>
        <strain evidence="3">NAU3</strain>
        <tissue evidence="3">Gut</tissue>
    </source>
</reference>
<comment type="caution">
    <text evidence="3">The sequence shown here is derived from an EMBL/GenBank/DDBJ whole genome shotgun (WGS) entry which is preliminary data.</text>
</comment>
<keyword evidence="4" id="KW-1185">Reference proteome</keyword>
<dbReference type="InterPro" id="IPR004843">
    <property type="entry name" value="Calcineurin-like_PHP"/>
</dbReference>
<evidence type="ECO:0000313" key="4">
    <source>
        <dbReference type="Proteomes" id="UP001281761"/>
    </source>
</evidence>
<feature type="transmembrane region" description="Helical" evidence="1">
    <location>
        <begin position="20"/>
        <end position="43"/>
    </location>
</feature>
<feature type="transmembrane region" description="Helical" evidence="1">
    <location>
        <begin position="49"/>
        <end position="71"/>
    </location>
</feature>
<organism evidence="3 4">
    <name type="scientific">Blattamonas nauphoetae</name>
    <dbReference type="NCBI Taxonomy" id="2049346"/>
    <lineage>
        <taxon>Eukaryota</taxon>
        <taxon>Metamonada</taxon>
        <taxon>Preaxostyla</taxon>
        <taxon>Oxymonadida</taxon>
        <taxon>Blattamonas</taxon>
    </lineage>
</organism>
<dbReference type="EMBL" id="JARBJD010000156">
    <property type="protein sequence ID" value="KAK2949459.1"/>
    <property type="molecule type" value="Genomic_DNA"/>
</dbReference>
<gene>
    <name evidence="3" type="ORF">BLNAU_15655</name>
</gene>
<keyword evidence="1" id="KW-0812">Transmembrane</keyword>
<keyword evidence="1" id="KW-0472">Membrane</keyword>
<sequence length="351" mass="39599">MALQMFGFSQTLRTPTHFVFLLVIGEFLILFPTITFKILIHFFPFIEKFMQPISICYCSATILHLIVGVYIGQERVVRRLTIKSSKLKDTTSIVQLSDLHVGSLPPSILVDVVTKVNELEPDFVFITGDLVDSHQIVRDSMPSPGSKCLDPTNPFYPLVQLNAKYGTFFVMGNHDVMSGRDSVAEILSACPNITTLVNDFVDVQLKSGAQVRVIGIEDGSTSYFQQMVTELEPRLAEKRPADFTVLLHHRPAVRVWRKAMEMLGCDLFLAGHTHAGQIKVFSELVKLAFDGPVWVKLLRKRRISRYSEERLTNLDEPFMYTNPGTGMFGTAIRSSKKNEITLFRVNPLPET</sequence>
<dbReference type="PANTHER" id="PTHR31302">
    <property type="entry name" value="TRANSMEMBRANE PROTEIN WITH METALLOPHOSPHOESTERASE DOMAIN-RELATED"/>
    <property type="match status" value="1"/>
</dbReference>
<proteinExistence type="predicted"/>
<dbReference type="Gene3D" id="3.60.21.10">
    <property type="match status" value="1"/>
</dbReference>
<accession>A0ABQ9XCQ6</accession>
<feature type="domain" description="Calcineurin-like phosphoesterase" evidence="2">
    <location>
        <begin position="92"/>
        <end position="275"/>
    </location>
</feature>
<name>A0ABQ9XCQ6_9EUKA</name>
<keyword evidence="1" id="KW-1133">Transmembrane helix</keyword>
<dbReference type="Proteomes" id="UP001281761">
    <property type="component" value="Unassembled WGS sequence"/>
</dbReference>
<dbReference type="PANTHER" id="PTHR31302:SF0">
    <property type="entry name" value="TRANSMEMBRANE PROTEIN WITH METALLOPHOSPHOESTERASE DOMAIN"/>
    <property type="match status" value="1"/>
</dbReference>
<dbReference type="SUPFAM" id="SSF56300">
    <property type="entry name" value="Metallo-dependent phosphatases"/>
    <property type="match status" value="1"/>
</dbReference>